<dbReference type="GO" id="GO:0004065">
    <property type="term" value="F:arylsulfatase activity"/>
    <property type="evidence" value="ECO:0007669"/>
    <property type="project" value="TreeGrafter"/>
</dbReference>
<evidence type="ECO:0000259" key="4">
    <source>
        <dbReference type="Pfam" id="PF00884"/>
    </source>
</evidence>
<name>A0A2G1WJ47_9EURY</name>
<comment type="similarity">
    <text evidence="1">Belongs to the sulfatase family.</text>
</comment>
<keyword evidence="6" id="KW-1185">Reference proteome</keyword>
<dbReference type="InterPro" id="IPR017850">
    <property type="entry name" value="Alkaline_phosphatase_core_sf"/>
</dbReference>
<keyword evidence="2" id="KW-0378">Hydrolase</keyword>
<evidence type="ECO:0000256" key="2">
    <source>
        <dbReference type="ARBA" id="ARBA00022801"/>
    </source>
</evidence>
<accession>A0A2G1WJ47</accession>
<proteinExistence type="inferred from homology"/>
<dbReference type="SUPFAM" id="SSF53649">
    <property type="entry name" value="Alkaline phosphatase-like"/>
    <property type="match status" value="1"/>
</dbReference>
<dbReference type="PANTHER" id="PTHR42693:SF53">
    <property type="entry name" value="ENDO-4-O-SULFATASE"/>
    <property type="match status" value="1"/>
</dbReference>
<dbReference type="InterPro" id="IPR050738">
    <property type="entry name" value="Sulfatase"/>
</dbReference>
<feature type="modified residue" description="3-oxoalanine (Ser)" evidence="3">
    <location>
        <position position="52"/>
    </location>
</feature>
<comment type="caution">
    <text evidence="5">The sequence shown here is derived from an EMBL/GenBank/DDBJ whole genome shotgun (WGS) entry which is preliminary data.</text>
</comment>
<feature type="domain" description="Sulfatase N-terminal" evidence="4">
    <location>
        <begin position="10"/>
        <end position="383"/>
    </location>
</feature>
<dbReference type="Proteomes" id="UP000222824">
    <property type="component" value="Unassembled WGS sequence"/>
</dbReference>
<dbReference type="Gene3D" id="3.40.720.10">
    <property type="entry name" value="Alkaline Phosphatase, subunit A"/>
    <property type="match status" value="1"/>
</dbReference>
<evidence type="ECO:0000256" key="3">
    <source>
        <dbReference type="PIRSR" id="PIRSR600917-52"/>
    </source>
</evidence>
<dbReference type="AlphaFoldDB" id="A0A2G1WJ47"/>
<protein>
    <recommendedName>
        <fullName evidence="4">Sulfatase N-terminal domain-containing protein</fullName>
    </recommendedName>
</protein>
<evidence type="ECO:0000256" key="1">
    <source>
        <dbReference type="ARBA" id="ARBA00008779"/>
    </source>
</evidence>
<dbReference type="Pfam" id="PF00884">
    <property type="entry name" value="Sulfatase"/>
    <property type="match status" value="1"/>
</dbReference>
<dbReference type="PANTHER" id="PTHR42693">
    <property type="entry name" value="ARYLSULFATASE FAMILY MEMBER"/>
    <property type="match status" value="1"/>
</dbReference>
<evidence type="ECO:0000313" key="6">
    <source>
        <dbReference type="Proteomes" id="UP000222824"/>
    </source>
</evidence>
<reference evidence="5 6" key="1">
    <citation type="journal article" date="2014" name="Front. Microbiol.">
        <title>Population and genomic analysis of the genus Halorubrum.</title>
        <authorList>
            <person name="Fullmer M.S."/>
            <person name="Soucy S.M."/>
            <person name="Swithers K.S."/>
            <person name="Makkay A.M."/>
            <person name="Wheeler R."/>
            <person name="Ventosa A."/>
            <person name="Gogarten J.P."/>
            <person name="Papke R.T."/>
        </authorList>
    </citation>
    <scope>NUCLEOTIDE SEQUENCE [LARGE SCALE GENOMIC DNA]</scope>
    <source>
        <strain evidence="5 6">C49</strain>
    </source>
</reference>
<gene>
    <name evidence="5" type="ORF">DJ69_08375</name>
</gene>
<dbReference type="InterPro" id="IPR000917">
    <property type="entry name" value="Sulfatase_N"/>
</dbReference>
<dbReference type="EMBL" id="NHOA01000058">
    <property type="protein sequence ID" value="PHQ39028.1"/>
    <property type="molecule type" value="Genomic_DNA"/>
</dbReference>
<sequence length="504" mass="56382">MLHISLVKNPNVLLVVWDACRYDYAVKHASFLNELASSSLSFNNAVAPSPWSLPSHASIFTGEYPHKHGSNRFGDSIDTPLVQELSDSGYATYGVSANGFASQRTGFHEEFDEFRYTGGRDPYINGIDVSGSAQWILQESGGTHGEALMQVLRQIPSHDHRLKSLANLTAVGCGELANKFEFLQRIRHPVFAPTSDYSYKPGNNTRTICSMLRSHNDGDPFFLFTNYMDTHRCYKPEDTLQEKHVGRKLGYDELVRLNEKVAAPWEFESKKARGELDEVDVETLRNLYAGEVETADQHLKKLYKTLDEQGMLEDTLIIVTADHGENLGETDEMNRQRMGHEASISDAVLRVPLVVAHPQLDAATIEDEVSLEFLYDFILSVANGGNVSEKTVRDCVPDIFAVSQYPATGGGNETLEKYPDAPKEAVRYRSSEHSVVAYDNDWKVVAETSGEKWTLKEMNQEPVQDAPRDLVKTTEEYLNLLKQGGADTNLSDENLSQLEDLGYL</sequence>
<organism evidence="5 6">
    <name type="scientific">Halorubrum persicum</name>
    <dbReference type="NCBI Taxonomy" id="1383844"/>
    <lineage>
        <taxon>Archaea</taxon>
        <taxon>Methanobacteriati</taxon>
        <taxon>Methanobacteriota</taxon>
        <taxon>Stenosarchaea group</taxon>
        <taxon>Halobacteria</taxon>
        <taxon>Halobacteriales</taxon>
        <taxon>Haloferacaceae</taxon>
        <taxon>Halorubrum</taxon>
    </lineage>
</organism>
<comment type="PTM">
    <text evidence="3">The conversion to 3-oxoalanine (also known as C-formylglycine, FGly), of a serine or cysteine residue in prokaryotes and of a cysteine residue in eukaryotes, is critical for catalytic activity.</text>
</comment>
<evidence type="ECO:0000313" key="5">
    <source>
        <dbReference type="EMBL" id="PHQ39028.1"/>
    </source>
</evidence>